<keyword evidence="2" id="KW-1185">Reference proteome</keyword>
<name>A0ABV6QB70_9FLAO</name>
<evidence type="ECO:0000313" key="1">
    <source>
        <dbReference type="EMBL" id="MFC0605558.1"/>
    </source>
</evidence>
<accession>A0ABV6QB70</accession>
<comment type="caution">
    <text evidence="1">The sequence shown here is derived from an EMBL/GenBank/DDBJ whole genome shotgun (WGS) entry which is preliminary data.</text>
</comment>
<gene>
    <name evidence="1" type="ORF">ACFFGA_13390</name>
</gene>
<dbReference type="Proteomes" id="UP001589832">
    <property type="component" value="Unassembled WGS sequence"/>
</dbReference>
<evidence type="ECO:0000313" key="2">
    <source>
        <dbReference type="Proteomes" id="UP001589832"/>
    </source>
</evidence>
<proteinExistence type="predicted"/>
<dbReference type="RefSeq" id="WP_386064833.1">
    <property type="nucleotide sequence ID" value="NZ_JBHLTQ010000006.1"/>
</dbReference>
<reference evidence="1 2" key="1">
    <citation type="submission" date="2024-09" db="EMBL/GenBank/DDBJ databases">
        <authorList>
            <person name="Sun Q."/>
            <person name="Mori K."/>
        </authorList>
    </citation>
    <scope>NUCLEOTIDE SEQUENCE [LARGE SCALE GENOMIC DNA]</scope>
    <source>
        <strain evidence="1 2">NCAIM B.02481</strain>
    </source>
</reference>
<sequence length="383" mass="43244">MKKLIILSFAVVVFFNCSSEGSSSDDDDIGDGDIISDCTNLNSFNYNFTSTIETDCETIEFVGDLNLVGQPYYALGIDNGVIITGGENSSTSLKFDLHSRNIEIFPSSIFNTEFRVHPNSTQIKKLSIGANENRKDEIIKFDFNGVRVYSVNNNSENLETYNFDVTELIPISPNNGHEYRTVGRIYEAFKINGYLYLFFSHSYNNLNLNSVYYRYFLIRASEYGAGSWEYLGEYGSNIGGNALINEMIVTNSGKALFVTDNIILEFDLNTNSFNDINLDPPLEFSQNDGVSESFKGLLCGEINFDGNKEFVHYAYSSLNDSSNLFKIWYYNNSLNSWFETNQILDFGNGDARMRATSIKRTDDGANVLFNVNQDGEMYLFSPN</sequence>
<protein>
    <submittedName>
        <fullName evidence="1">Uncharacterized protein</fullName>
    </submittedName>
</protein>
<organism evidence="1 2">
    <name type="scientific">Winogradskyella pulchriflava</name>
    <dbReference type="NCBI Taxonomy" id="1110688"/>
    <lineage>
        <taxon>Bacteria</taxon>
        <taxon>Pseudomonadati</taxon>
        <taxon>Bacteroidota</taxon>
        <taxon>Flavobacteriia</taxon>
        <taxon>Flavobacteriales</taxon>
        <taxon>Flavobacteriaceae</taxon>
        <taxon>Winogradskyella</taxon>
    </lineage>
</organism>
<dbReference type="EMBL" id="JBHLTQ010000006">
    <property type="protein sequence ID" value="MFC0605558.1"/>
    <property type="molecule type" value="Genomic_DNA"/>
</dbReference>